<evidence type="ECO:0000256" key="2">
    <source>
        <dbReference type="SAM" id="Phobius"/>
    </source>
</evidence>
<feature type="compositionally biased region" description="Polar residues" evidence="1">
    <location>
        <begin position="234"/>
        <end position="249"/>
    </location>
</feature>
<feature type="compositionally biased region" description="Low complexity" evidence="1">
    <location>
        <begin position="254"/>
        <end position="279"/>
    </location>
</feature>
<dbReference type="AlphaFoldDB" id="S2J5F0"/>
<dbReference type="EMBL" id="KE124027">
    <property type="protein sequence ID" value="EPB84859.1"/>
    <property type="molecule type" value="Genomic_DNA"/>
</dbReference>
<dbReference type="Proteomes" id="UP000014254">
    <property type="component" value="Unassembled WGS sequence"/>
</dbReference>
<reference evidence="4" key="1">
    <citation type="submission" date="2013-05" db="EMBL/GenBank/DDBJ databases">
        <title>The Genome sequence of Mucor circinelloides f. circinelloides 1006PhL.</title>
        <authorList>
            <consortium name="The Broad Institute Genomics Platform"/>
            <person name="Cuomo C."/>
            <person name="Earl A."/>
            <person name="Findley K."/>
            <person name="Lee S.C."/>
            <person name="Walker B."/>
            <person name="Young S."/>
            <person name="Zeng Q."/>
            <person name="Gargeya S."/>
            <person name="Fitzgerald M."/>
            <person name="Haas B."/>
            <person name="Abouelleil A."/>
            <person name="Allen A.W."/>
            <person name="Alvarado L."/>
            <person name="Arachchi H.M."/>
            <person name="Berlin A.M."/>
            <person name="Chapman S.B."/>
            <person name="Gainer-Dewar J."/>
            <person name="Goldberg J."/>
            <person name="Griggs A."/>
            <person name="Gujja S."/>
            <person name="Hansen M."/>
            <person name="Howarth C."/>
            <person name="Imamovic A."/>
            <person name="Ireland A."/>
            <person name="Larimer J."/>
            <person name="McCowan C."/>
            <person name="Murphy C."/>
            <person name="Pearson M."/>
            <person name="Poon T.W."/>
            <person name="Priest M."/>
            <person name="Roberts A."/>
            <person name="Saif S."/>
            <person name="Shea T."/>
            <person name="Sisk P."/>
            <person name="Sykes S."/>
            <person name="Wortman J."/>
            <person name="Nusbaum C."/>
            <person name="Birren B."/>
        </authorList>
    </citation>
    <scope>NUCLEOTIDE SEQUENCE [LARGE SCALE GENOMIC DNA]</scope>
    <source>
        <strain evidence="4">1006PhL</strain>
    </source>
</reference>
<name>S2J5F0_MUCC1</name>
<proteinExistence type="predicted"/>
<keyword evidence="2" id="KW-0812">Transmembrane</keyword>
<dbReference type="VEuPathDB" id="FungiDB:HMPREF1544_08361"/>
<evidence type="ECO:0000313" key="4">
    <source>
        <dbReference type="Proteomes" id="UP000014254"/>
    </source>
</evidence>
<dbReference type="InParanoid" id="S2J5F0"/>
<keyword evidence="2" id="KW-0472">Membrane</keyword>
<organism evidence="3 4">
    <name type="scientific">Mucor circinelloides f. circinelloides (strain 1006PhL)</name>
    <name type="common">Mucormycosis agent</name>
    <name type="synonym">Calyptromyces circinelloides</name>
    <dbReference type="NCBI Taxonomy" id="1220926"/>
    <lineage>
        <taxon>Eukaryota</taxon>
        <taxon>Fungi</taxon>
        <taxon>Fungi incertae sedis</taxon>
        <taxon>Mucoromycota</taxon>
        <taxon>Mucoromycotina</taxon>
        <taxon>Mucoromycetes</taxon>
        <taxon>Mucorales</taxon>
        <taxon>Mucorineae</taxon>
        <taxon>Mucoraceae</taxon>
        <taxon>Mucor</taxon>
    </lineage>
</organism>
<keyword evidence="2" id="KW-1133">Transmembrane helix</keyword>
<gene>
    <name evidence="3" type="ORF">HMPREF1544_08361</name>
</gene>
<evidence type="ECO:0000313" key="3">
    <source>
        <dbReference type="EMBL" id="EPB84859.1"/>
    </source>
</evidence>
<dbReference type="Gene3D" id="2.120.10.80">
    <property type="entry name" value="Kelch-type beta propeller"/>
    <property type="match status" value="1"/>
</dbReference>
<dbReference type="OrthoDB" id="2260567at2759"/>
<keyword evidence="4" id="KW-1185">Reference proteome</keyword>
<feature type="region of interest" description="Disordered" evidence="1">
    <location>
        <begin position="219"/>
        <end position="289"/>
    </location>
</feature>
<dbReference type="InterPro" id="IPR015915">
    <property type="entry name" value="Kelch-typ_b-propeller"/>
</dbReference>
<accession>S2J5F0</accession>
<protein>
    <submittedName>
        <fullName evidence="3">Uncharacterized protein</fullName>
    </submittedName>
</protein>
<evidence type="ECO:0000256" key="1">
    <source>
        <dbReference type="SAM" id="MobiDB-lite"/>
    </source>
</evidence>
<sequence length="289" mass="31549">MQFVDPSAVSDYLYLFDSKTLEYTRVDDYEQSQGAGPRFGHSAILCNNTLFVLFGVNQKGLITNDVYFLSLTGSATWLKSFSLSSSSTPDANGSNSFDPHNTLNDRAIIGISIGSVLAIVLMVTGILYAIHTIRSRKRKLAASAVATAQKQEKDQPNNDNTMYEIAQNHLPHLHKEYQRYSSASFDATNTPNEYNHVRATPDGGGHGVPIYVDISSDSATLHDSTTPPRGFSFDNISSKPNQVSNTQKQPAFIHQQQHSSGSLQLQPTSHVSNHTSTTTPDSVVKPSAI</sequence>
<feature type="transmembrane region" description="Helical" evidence="2">
    <location>
        <begin position="107"/>
        <end position="130"/>
    </location>
</feature>
<dbReference type="SUPFAM" id="SSF117281">
    <property type="entry name" value="Kelch motif"/>
    <property type="match status" value="1"/>
</dbReference>